<dbReference type="EMBL" id="JADOFV010000001">
    <property type="protein sequence ID" value="MBF7126621.1"/>
    <property type="molecule type" value="Genomic_DNA"/>
</dbReference>
<dbReference type="Proteomes" id="UP000743107">
    <property type="component" value="Unassembled WGS sequence"/>
</dbReference>
<gene>
    <name evidence="1" type="ORF">ITQ97_02060</name>
</gene>
<comment type="caution">
    <text evidence="1">The sequence shown here is derived from an EMBL/GenBank/DDBJ whole genome shotgun (WGS) entry which is preliminary data.</text>
</comment>
<sequence>MPANTEIMHAISKLVENADFGSNTEYLPEFNQKDVKDTVNMLHIKEPNIFMESSIAWDGLADITFVKVNQS</sequence>
<accession>A0AA40X7U0</accession>
<dbReference type="AlphaFoldDB" id="A0AA40X7U0"/>
<protein>
    <submittedName>
        <fullName evidence="1">Uncharacterized protein</fullName>
    </submittedName>
</protein>
<reference evidence="1" key="1">
    <citation type="submission" date="2020-11" db="EMBL/GenBank/DDBJ databases">
        <title>Antibiotic susceptibility profiles of Pediococcus pentosaceus from various origins and their implications for the safety assessment of strains with food-technology applications.</title>
        <authorList>
            <person name="Shani N."/>
            <person name="Oberhaensli S."/>
            <person name="Arias E."/>
        </authorList>
    </citation>
    <scope>NUCLEOTIDE SEQUENCE</scope>
    <source>
        <strain evidence="1">FAM 19164</strain>
    </source>
</reference>
<name>A0AA40X7U0_PEDPE</name>
<evidence type="ECO:0000313" key="1">
    <source>
        <dbReference type="EMBL" id="MBF7126621.1"/>
    </source>
</evidence>
<proteinExistence type="predicted"/>
<evidence type="ECO:0000313" key="2">
    <source>
        <dbReference type="Proteomes" id="UP000743107"/>
    </source>
</evidence>
<organism evidence="1 2">
    <name type="scientific">Pediococcus pentosaceus</name>
    <dbReference type="NCBI Taxonomy" id="1255"/>
    <lineage>
        <taxon>Bacteria</taxon>
        <taxon>Bacillati</taxon>
        <taxon>Bacillota</taxon>
        <taxon>Bacilli</taxon>
        <taxon>Lactobacillales</taxon>
        <taxon>Lactobacillaceae</taxon>
        <taxon>Pediococcus</taxon>
    </lineage>
</organism>
<dbReference type="RefSeq" id="WP_195751820.1">
    <property type="nucleotide sequence ID" value="NZ_JADOFV010000001.1"/>
</dbReference>